<dbReference type="Proteomes" id="UP000177565">
    <property type="component" value="Unassembled WGS sequence"/>
</dbReference>
<sequence length="256" mass="28589">MKSRDTSWNSVAGWYDDMLADSESYQQKVILPNLMRLAGEVHGKKILDLACGQGFFSESLVKAGASVIGVDLSKELIVLAQKRLGDAGEFLAGSIEKLPLAIKAETFDSALCVLALQNVRDLDSAVRETARVLKPGGRFLIVLNHPAFRIPKCSSWGFDEAQKIQYRRLDSYLSEIKTDIVMNPSAKESATTVSFHRPLQVYFKMFAKHGFSVHRLEEWISHKKSEPGARHDAENLARHEFPLFLYLGLVKPAKAI</sequence>
<protein>
    <recommendedName>
        <fullName evidence="1">Methyltransferase type 11 domain-containing protein</fullName>
    </recommendedName>
</protein>
<name>A0A1G2MUJ1_9BACT</name>
<dbReference type="PANTHER" id="PTHR43861">
    <property type="entry name" value="TRANS-ACONITATE 2-METHYLTRANSFERASE-RELATED"/>
    <property type="match status" value="1"/>
</dbReference>
<evidence type="ECO:0000313" key="3">
    <source>
        <dbReference type="Proteomes" id="UP000177565"/>
    </source>
</evidence>
<reference evidence="2 3" key="1">
    <citation type="journal article" date="2016" name="Nat. Commun.">
        <title>Thousands of microbial genomes shed light on interconnected biogeochemical processes in an aquifer system.</title>
        <authorList>
            <person name="Anantharaman K."/>
            <person name="Brown C.T."/>
            <person name="Hug L.A."/>
            <person name="Sharon I."/>
            <person name="Castelle C.J."/>
            <person name="Probst A.J."/>
            <person name="Thomas B.C."/>
            <person name="Singh A."/>
            <person name="Wilkins M.J."/>
            <person name="Karaoz U."/>
            <person name="Brodie E.L."/>
            <person name="Williams K.H."/>
            <person name="Hubbard S.S."/>
            <person name="Banfield J.F."/>
        </authorList>
    </citation>
    <scope>NUCLEOTIDE SEQUENCE [LARGE SCALE GENOMIC DNA]</scope>
</reference>
<dbReference type="AlphaFoldDB" id="A0A1G2MUJ1"/>
<dbReference type="STRING" id="1802312.A3C06_01235"/>
<proteinExistence type="predicted"/>
<dbReference type="PANTHER" id="PTHR43861:SF1">
    <property type="entry name" value="TRANS-ACONITATE 2-METHYLTRANSFERASE"/>
    <property type="match status" value="1"/>
</dbReference>
<organism evidence="2 3">
    <name type="scientific">Candidatus Taylorbacteria bacterium RIFCSPHIGHO2_02_FULL_46_13</name>
    <dbReference type="NCBI Taxonomy" id="1802312"/>
    <lineage>
        <taxon>Bacteria</taxon>
        <taxon>Candidatus Tayloriibacteriota</taxon>
    </lineage>
</organism>
<evidence type="ECO:0000313" key="2">
    <source>
        <dbReference type="EMBL" id="OHA26752.1"/>
    </source>
</evidence>
<dbReference type="EMBL" id="MHRQ01000016">
    <property type="protein sequence ID" value="OHA26752.1"/>
    <property type="molecule type" value="Genomic_DNA"/>
</dbReference>
<gene>
    <name evidence="2" type="ORF">A3C06_01235</name>
</gene>
<dbReference type="GO" id="GO:0008757">
    <property type="term" value="F:S-adenosylmethionine-dependent methyltransferase activity"/>
    <property type="evidence" value="ECO:0007669"/>
    <property type="project" value="InterPro"/>
</dbReference>
<dbReference type="InterPro" id="IPR029063">
    <property type="entry name" value="SAM-dependent_MTases_sf"/>
</dbReference>
<accession>A0A1G2MUJ1</accession>
<feature type="domain" description="Methyltransferase type 11" evidence="1">
    <location>
        <begin position="47"/>
        <end position="141"/>
    </location>
</feature>
<dbReference type="SUPFAM" id="SSF53335">
    <property type="entry name" value="S-adenosyl-L-methionine-dependent methyltransferases"/>
    <property type="match status" value="1"/>
</dbReference>
<dbReference type="CDD" id="cd02440">
    <property type="entry name" value="AdoMet_MTases"/>
    <property type="match status" value="1"/>
</dbReference>
<dbReference type="Pfam" id="PF08241">
    <property type="entry name" value="Methyltransf_11"/>
    <property type="match status" value="1"/>
</dbReference>
<dbReference type="InterPro" id="IPR013216">
    <property type="entry name" value="Methyltransf_11"/>
</dbReference>
<evidence type="ECO:0000259" key="1">
    <source>
        <dbReference type="Pfam" id="PF08241"/>
    </source>
</evidence>
<dbReference type="Gene3D" id="3.40.50.150">
    <property type="entry name" value="Vaccinia Virus protein VP39"/>
    <property type="match status" value="1"/>
</dbReference>
<comment type="caution">
    <text evidence="2">The sequence shown here is derived from an EMBL/GenBank/DDBJ whole genome shotgun (WGS) entry which is preliminary data.</text>
</comment>